<sequence>MLHSKLPDIGTNIFSRMTALASECGAINLSQGFPDFPAPQALREAMARHAMHGHNQYAPLAGLPALRETLASQLVNDRGVDCDPDTEITVTPGATVAIYCAITACVHPGDEVIVLDPCYDSYEPAITLSGGRAVHVPLDAQTFTPDWDRIESAVNPKTRLIIVNSPHNPTGAVLSRHDLRCLETLATRHDLYVISDEVYEYLVYDDAAHHSVLQLEGLRERSFAVFSFGKTLGVTGWKTGYCVAPPALTSELRKIHQFVCFVAVTPVQQAIADFLHSLPGYPGQLAEDYQARRDRFCSALAGSRFRLRPAAGTYFQLLDYRDISDQPDTVLCETLARQHGVACVPVSVFSQSPDPEQRLLRFCFAKQDSQLEEAAQRLCRI</sequence>
<dbReference type="InterPro" id="IPR015422">
    <property type="entry name" value="PyrdxlP-dep_Trfase_small"/>
</dbReference>
<dbReference type="InterPro" id="IPR051326">
    <property type="entry name" value="Kynurenine-oxoglutarate_AT"/>
</dbReference>
<dbReference type="GO" id="GO:0030170">
    <property type="term" value="F:pyridoxal phosphate binding"/>
    <property type="evidence" value="ECO:0007669"/>
    <property type="project" value="InterPro"/>
</dbReference>
<dbReference type="GO" id="GO:0005737">
    <property type="term" value="C:cytoplasm"/>
    <property type="evidence" value="ECO:0007669"/>
    <property type="project" value="TreeGrafter"/>
</dbReference>
<name>A0A4R2KX15_9GAMM</name>
<dbReference type="NCBIfam" id="NF006569">
    <property type="entry name" value="PRK09082.1"/>
    <property type="match status" value="1"/>
</dbReference>
<dbReference type="InterPro" id="IPR015424">
    <property type="entry name" value="PyrdxlP-dep_Trfase"/>
</dbReference>
<gene>
    <name evidence="7" type="ORF">EV688_10639</name>
</gene>
<evidence type="ECO:0000259" key="6">
    <source>
        <dbReference type="Pfam" id="PF00155"/>
    </source>
</evidence>
<evidence type="ECO:0000313" key="8">
    <source>
        <dbReference type="Proteomes" id="UP000294980"/>
    </source>
</evidence>
<keyword evidence="3 7" id="KW-0032">Aminotransferase</keyword>
<dbReference type="Gene3D" id="3.40.640.10">
    <property type="entry name" value="Type I PLP-dependent aspartate aminotransferase-like (Major domain)"/>
    <property type="match status" value="1"/>
</dbReference>
<keyword evidence="5" id="KW-0663">Pyridoxal phosphate</keyword>
<dbReference type="SUPFAM" id="SSF53383">
    <property type="entry name" value="PLP-dependent transferases"/>
    <property type="match status" value="1"/>
</dbReference>
<evidence type="ECO:0000256" key="5">
    <source>
        <dbReference type="ARBA" id="ARBA00022898"/>
    </source>
</evidence>
<comment type="similarity">
    <text evidence="2">Belongs to the class-I pyridoxal-phosphate-dependent aminotransferase family.</text>
</comment>
<dbReference type="FunFam" id="3.40.640.10:FF:000033">
    <property type="entry name" value="Aspartate aminotransferase"/>
    <property type="match status" value="1"/>
</dbReference>
<dbReference type="CDD" id="cd00609">
    <property type="entry name" value="AAT_like"/>
    <property type="match status" value="1"/>
</dbReference>
<evidence type="ECO:0000256" key="1">
    <source>
        <dbReference type="ARBA" id="ARBA00001933"/>
    </source>
</evidence>
<dbReference type="AlphaFoldDB" id="A0A4R2KX15"/>
<dbReference type="GO" id="GO:0016212">
    <property type="term" value="F:kynurenine-oxoglutarate transaminase activity"/>
    <property type="evidence" value="ECO:0007669"/>
    <property type="project" value="TreeGrafter"/>
</dbReference>
<evidence type="ECO:0000256" key="4">
    <source>
        <dbReference type="ARBA" id="ARBA00022679"/>
    </source>
</evidence>
<dbReference type="PANTHER" id="PTHR43807">
    <property type="entry name" value="FI04487P"/>
    <property type="match status" value="1"/>
</dbReference>
<feature type="domain" description="Aminotransferase class I/classII large" evidence="6">
    <location>
        <begin position="27"/>
        <end position="378"/>
    </location>
</feature>
<keyword evidence="4 7" id="KW-0808">Transferase</keyword>
<dbReference type="Gene3D" id="3.90.1150.10">
    <property type="entry name" value="Aspartate Aminotransferase, domain 1"/>
    <property type="match status" value="1"/>
</dbReference>
<keyword evidence="8" id="KW-1185">Reference proteome</keyword>
<comment type="cofactor">
    <cofactor evidence="1">
        <name>pyridoxal 5'-phosphate</name>
        <dbReference type="ChEBI" id="CHEBI:597326"/>
    </cofactor>
</comment>
<dbReference type="Pfam" id="PF00155">
    <property type="entry name" value="Aminotran_1_2"/>
    <property type="match status" value="1"/>
</dbReference>
<comment type="caution">
    <text evidence="7">The sequence shown here is derived from an EMBL/GenBank/DDBJ whole genome shotgun (WGS) entry which is preliminary data.</text>
</comment>
<evidence type="ECO:0000256" key="3">
    <source>
        <dbReference type="ARBA" id="ARBA00022576"/>
    </source>
</evidence>
<dbReference type="Proteomes" id="UP000294980">
    <property type="component" value="Unassembled WGS sequence"/>
</dbReference>
<dbReference type="RefSeq" id="WP_117316036.1">
    <property type="nucleotide sequence ID" value="NZ_QQSW01000005.1"/>
</dbReference>
<reference evidence="7 8" key="1">
    <citation type="submission" date="2019-03" db="EMBL/GenBank/DDBJ databases">
        <title>Genomic Encyclopedia of Type Strains, Phase IV (KMG-IV): sequencing the most valuable type-strain genomes for metagenomic binning, comparative biology and taxonomic classification.</title>
        <authorList>
            <person name="Goeker M."/>
        </authorList>
    </citation>
    <scope>NUCLEOTIDE SEQUENCE [LARGE SCALE GENOMIC DNA]</scope>
    <source>
        <strain evidence="7 8">DSM 23344</strain>
    </source>
</reference>
<organism evidence="7 8">
    <name type="scientific">Chromatocurvus halotolerans</name>
    <dbReference type="NCBI Taxonomy" id="1132028"/>
    <lineage>
        <taxon>Bacteria</taxon>
        <taxon>Pseudomonadati</taxon>
        <taxon>Pseudomonadota</taxon>
        <taxon>Gammaproteobacteria</taxon>
        <taxon>Cellvibrionales</taxon>
        <taxon>Halieaceae</taxon>
        <taxon>Chromatocurvus</taxon>
    </lineage>
</organism>
<accession>A0A4R2KX15</accession>
<protein>
    <submittedName>
        <fullName evidence="7">2-keto-4-methylthiobutyrate aminotransferase</fullName>
    </submittedName>
</protein>
<dbReference type="OrthoDB" id="9803354at2"/>
<dbReference type="InterPro" id="IPR004839">
    <property type="entry name" value="Aminotransferase_I/II_large"/>
</dbReference>
<dbReference type="EMBL" id="SLWX01000006">
    <property type="protein sequence ID" value="TCO75849.1"/>
    <property type="molecule type" value="Genomic_DNA"/>
</dbReference>
<proteinExistence type="inferred from homology"/>
<dbReference type="InterPro" id="IPR015421">
    <property type="entry name" value="PyrdxlP-dep_Trfase_major"/>
</dbReference>
<dbReference type="PANTHER" id="PTHR43807:SF20">
    <property type="entry name" value="FI04487P"/>
    <property type="match status" value="1"/>
</dbReference>
<evidence type="ECO:0000256" key="2">
    <source>
        <dbReference type="ARBA" id="ARBA00007441"/>
    </source>
</evidence>
<evidence type="ECO:0000313" key="7">
    <source>
        <dbReference type="EMBL" id="TCO75849.1"/>
    </source>
</evidence>